<proteinExistence type="predicted"/>
<accession>A0A8X6SHD3</accession>
<evidence type="ECO:0000313" key="2">
    <source>
        <dbReference type="EMBL" id="GFY09222.1"/>
    </source>
</evidence>
<keyword evidence="3" id="KW-1185">Reference proteome</keyword>
<protein>
    <recommendedName>
        <fullName evidence="1">DUF5641 domain-containing protein</fullName>
    </recommendedName>
</protein>
<dbReference type="AlphaFoldDB" id="A0A8X6SHD3"/>
<sequence>MMGDLPIERINPCRAFEKVGIDFAGPITTKCQHTRKADNFKPLHTHVCVGGFRQTHKATFAQNVKGGCAEDTILSQIEACINSRPLYPLSSDPKDLQVFTPGHFLIGCPLIELPDHSLTNQSLSIHSRRSLLMKLKRMFWSRWQLSYLNTLQSRTKWMQGQKDLTVGSLVLSKIQPLSAPGGLPDGLWPHILELMEYVVSSLSRPQVES</sequence>
<dbReference type="PANTHER" id="PTHR47331">
    <property type="entry name" value="PHD-TYPE DOMAIN-CONTAINING PROTEIN"/>
    <property type="match status" value="1"/>
</dbReference>
<dbReference type="Pfam" id="PF18701">
    <property type="entry name" value="DUF5641"/>
    <property type="match status" value="1"/>
</dbReference>
<gene>
    <name evidence="2" type="primary">AVEN_76600_1</name>
    <name evidence="2" type="ORF">TNCV_2991401</name>
</gene>
<name>A0A8X6SHD3_TRICX</name>
<dbReference type="Proteomes" id="UP000887159">
    <property type="component" value="Unassembled WGS sequence"/>
</dbReference>
<evidence type="ECO:0000313" key="3">
    <source>
        <dbReference type="Proteomes" id="UP000887159"/>
    </source>
</evidence>
<dbReference type="InterPro" id="IPR040676">
    <property type="entry name" value="DUF5641"/>
</dbReference>
<organism evidence="2 3">
    <name type="scientific">Trichonephila clavipes</name>
    <name type="common">Golden silk orbweaver</name>
    <name type="synonym">Nephila clavipes</name>
    <dbReference type="NCBI Taxonomy" id="2585209"/>
    <lineage>
        <taxon>Eukaryota</taxon>
        <taxon>Metazoa</taxon>
        <taxon>Ecdysozoa</taxon>
        <taxon>Arthropoda</taxon>
        <taxon>Chelicerata</taxon>
        <taxon>Arachnida</taxon>
        <taxon>Araneae</taxon>
        <taxon>Araneomorphae</taxon>
        <taxon>Entelegynae</taxon>
        <taxon>Araneoidea</taxon>
        <taxon>Nephilidae</taxon>
        <taxon>Trichonephila</taxon>
    </lineage>
</organism>
<reference evidence="2" key="1">
    <citation type="submission" date="2020-08" db="EMBL/GenBank/DDBJ databases">
        <title>Multicomponent nature underlies the extraordinary mechanical properties of spider dragline silk.</title>
        <authorList>
            <person name="Kono N."/>
            <person name="Nakamura H."/>
            <person name="Mori M."/>
            <person name="Yoshida Y."/>
            <person name="Ohtoshi R."/>
            <person name="Malay A.D."/>
            <person name="Moran D.A.P."/>
            <person name="Tomita M."/>
            <person name="Numata K."/>
            <person name="Arakawa K."/>
        </authorList>
    </citation>
    <scope>NUCLEOTIDE SEQUENCE</scope>
</reference>
<feature type="domain" description="DUF5641" evidence="1">
    <location>
        <begin position="130"/>
        <end position="174"/>
    </location>
</feature>
<evidence type="ECO:0000259" key="1">
    <source>
        <dbReference type="Pfam" id="PF18701"/>
    </source>
</evidence>
<dbReference type="EMBL" id="BMAU01021287">
    <property type="protein sequence ID" value="GFY09222.1"/>
    <property type="molecule type" value="Genomic_DNA"/>
</dbReference>
<comment type="caution">
    <text evidence="2">The sequence shown here is derived from an EMBL/GenBank/DDBJ whole genome shotgun (WGS) entry which is preliminary data.</text>
</comment>